<evidence type="ECO:0000256" key="1">
    <source>
        <dbReference type="SAM" id="Phobius"/>
    </source>
</evidence>
<reference evidence="2 3" key="1">
    <citation type="submission" date="2014-03" db="EMBL/GenBank/DDBJ databases">
        <title>Draft genome of the hookworm Oesophagostomum dentatum.</title>
        <authorList>
            <person name="Mitreva M."/>
        </authorList>
    </citation>
    <scope>NUCLEOTIDE SEQUENCE [LARGE SCALE GENOMIC DNA]</scope>
    <source>
        <strain evidence="2 3">OD-Hann</strain>
    </source>
</reference>
<dbReference type="SUPFAM" id="SSF81321">
    <property type="entry name" value="Family A G protein-coupled receptor-like"/>
    <property type="match status" value="1"/>
</dbReference>
<keyword evidence="3" id="KW-1185">Reference proteome</keyword>
<evidence type="ECO:0000313" key="2">
    <source>
        <dbReference type="EMBL" id="KHJ75383.1"/>
    </source>
</evidence>
<dbReference type="AlphaFoldDB" id="A0A0B1RQP3"/>
<protein>
    <submittedName>
        <fullName evidence="2">Uncharacterized protein</fullName>
    </submittedName>
</protein>
<proteinExistence type="predicted"/>
<dbReference type="OrthoDB" id="5837037at2759"/>
<evidence type="ECO:0000313" key="3">
    <source>
        <dbReference type="Proteomes" id="UP000053660"/>
    </source>
</evidence>
<name>A0A0B1RQP3_OESDE</name>
<dbReference type="Gene3D" id="1.20.1070.10">
    <property type="entry name" value="Rhodopsin 7-helix transmembrane proteins"/>
    <property type="match status" value="1"/>
</dbReference>
<keyword evidence="1" id="KW-0472">Membrane</keyword>
<feature type="transmembrane region" description="Helical" evidence="1">
    <location>
        <begin position="168"/>
        <end position="192"/>
    </location>
</feature>
<keyword evidence="1" id="KW-0812">Transmembrane</keyword>
<feature type="transmembrane region" description="Helical" evidence="1">
    <location>
        <begin position="37"/>
        <end position="60"/>
    </location>
</feature>
<organism evidence="2 3">
    <name type="scientific">Oesophagostomum dentatum</name>
    <name type="common">Nodular worm</name>
    <dbReference type="NCBI Taxonomy" id="61180"/>
    <lineage>
        <taxon>Eukaryota</taxon>
        <taxon>Metazoa</taxon>
        <taxon>Ecdysozoa</taxon>
        <taxon>Nematoda</taxon>
        <taxon>Chromadorea</taxon>
        <taxon>Rhabditida</taxon>
        <taxon>Rhabditina</taxon>
        <taxon>Rhabditomorpha</taxon>
        <taxon>Strongyloidea</taxon>
        <taxon>Strongylidae</taxon>
        <taxon>Oesophagostomum</taxon>
    </lineage>
</organism>
<keyword evidence="1" id="KW-1133">Transmembrane helix</keyword>
<accession>A0A0B1RQP3</accession>
<feature type="transmembrane region" description="Helical" evidence="1">
    <location>
        <begin position="87"/>
        <end position="106"/>
    </location>
</feature>
<sequence length="221" mass="25437">MTAQQCSIIRNFVQNPIAVQGFIEALDRYFIIFDHGVLHPVTILTLYALFPIASILTAVYNSFLTSDWVKDDVVCLITRRSAWTSDFLFAIQWLATIAAIILYFRIYRKVRKHVRRQHMNKTLTQERYYRDRSIVSLFFVCCTIPVILLTPTIAVTLINAIFSIRNKVITLISWICLDLSIPFIWTVYLIYIPSIRQGVLDMFGLSSLKLFTPAPSSQSSS</sequence>
<dbReference type="EMBL" id="KN612799">
    <property type="protein sequence ID" value="KHJ75383.1"/>
    <property type="molecule type" value="Genomic_DNA"/>
</dbReference>
<gene>
    <name evidence="2" type="ORF">OESDEN_25001</name>
</gene>
<feature type="transmembrane region" description="Helical" evidence="1">
    <location>
        <begin position="137"/>
        <end position="162"/>
    </location>
</feature>
<dbReference type="Proteomes" id="UP000053660">
    <property type="component" value="Unassembled WGS sequence"/>
</dbReference>